<accession>A0AAP0MRP7</accession>
<sequence length="126" mass="14062">MGDETILGGHPFTAGELIDLSEEELQIAHRYVLYNSAEDRIDIDSMMKNSRDIRLDRNETSHKRKCSEDTSHAKKSKTCGSTFTNIENARCRLLDWMGTGKVVGEGTIASRDPLAKVHHICLGPDC</sequence>
<name>A0AAP0MRP7_9ROSI</name>
<proteinExistence type="predicted"/>
<dbReference type="AlphaFoldDB" id="A0AAP0MRP7"/>
<organism evidence="1 2">
    <name type="scientific">Citrus x changshan-huyou</name>
    <dbReference type="NCBI Taxonomy" id="2935761"/>
    <lineage>
        <taxon>Eukaryota</taxon>
        <taxon>Viridiplantae</taxon>
        <taxon>Streptophyta</taxon>
        <taxon>Embryophyta</taxon>
        <taxon>Tracheophyta</taxon>
        <taxon>Spermatophyta</taxon>
        <taxon>Magnoliopsida</taxon>
        <taxon>eudicotyledons</taxon>
        <taxon>Gunneridae</taxon>
        <taxon>Pentapetalae</taxon>
        <taxon>rosids</taxon>
        <taxon>malvids</taxon>
        <taxon>Sapindales</taxon>
        <taxon>Rutaceae</taxon>
        <taxon>Aurantioideae</taxon>
        <taxon>Citrus</taxon>
    </lineage>
</organism>
<keyword evidence="2" id="KW-1185">Reference proteome</keyword>
<reference evidence="1 2" key="1">
    <citation type="submission" date="2024-05" db="EMBL/GenBank/DDBJ databases">
        <title>Haplotype-resolved chromosome-level genome assembly of Huyou (Citrus changshanensis).</title>
        <authorList>
            <person name="Miao C."/>
            <person name="Chen W."/>
            <person name="Wu Y."/>
            <person name="Wang L."/>
            <person name="Zhao S."/>
            <person name="Grierson D."/>
            <person name="Xu C."/>
            <person name="Chen K."/>
        </authorList>
    </citation>
    <scope>NUCLEOTIDE SEQUENCE [LARGE SCALE GENOMIC DNA]</scope>
    <source>
        <strain evidence="1">01-14</strain>
        <tissue evidence="1">Leaf</tissue>
    </source>
</reference>
<dbReference type="EMBL" id="JBCGBO010000002">
    <property type="protein sequence ID" value="KAK9222045.1"/>
    <property type="molecule type" value="Genomic_DNA"/>
</dbReference>
<evidence type="ECO:0000313" key="2">
    <source>
        <dbReference type="Proteomes" id="UP001428341"/>
    </source>
</evidence>
<protein>
    <submittedName>
        <fullName evidence="1">Uncharacterized protein</fullName>
    </submittedName>
</protein>
<dbReference type="Proteomes" id="UP001428341">
    <property type="component" value="Unassembled WGS sequence"/>
</dbReference>
<comment type="caution">
    <text evidence="1">The sequence shown here is derived from an EMBL/GenBank/DDBJ whole genome shotgun (WGS) entry which is preliminary data.</text>
</comment>
<gene>
    <name evidence="1" type="ORF">WN944_010476</name>
</gene>
<evidence type="ECO:0000313" key="1">
    <source>
        <dbReference type="EMBL" id="KAK9222045.1"/>
    </source>
</evidence>